<evidence type="ECO:0000313" key="2">
    <source>
        <dbReference type="Proteomes" id="UP000019376"/>
    </source>
</evidence>
<dbReference type="HOGENOM" id="CLU_1147509_0_0_1"/>
<keyword evidence="2" id="KW-1185">Reference proteome</keyword>
<name>S7ZS83_PENO1</name>
<organism evidence="1 2">
    <name type="scientific">Penicillium oxalicum (strain 114-2 / CGMCC 5302)</name>
    <name type="common">Penicillium decumbens</name>
    <dbReference type="NCBI Taxonomy" id="933388"/>
    <lineage>
        <taxon>Eukaryota</taxon>
        <taxon>Fungi</taxon>
        <taxon>Dikarya</taxon>
        <taxon>Ascomycota</taxon>
        <taxon>Pezizomycotina</taxon>
        <taxon>Eurotiomycetes</taxon>
        <taxon>Eurotiomycetidae</taxon>
        <taxon>Eurotiales</taxon>
        <taxon>Aspergillaceae</taxon>
        <taxon>Penicillium</taxon>
    </lineage>
</organism>
<dbReference type="AlphaFoldDB" id="S7ZS83"/>
<dbReference type="Proteomes" id="UP000019376">
    <property type="component" value="Unassembled WGS sequence"/>
</dbReference>
<reference evidence="1 2" key="1">
    <citation type="journal article" date="2013" name="PLoS ONE">
        <title>Genomic and secretomic analyses reveal unique features of the lignocellulolytic enzyme system of Penicillium decumbens.</title>
        <authorList>
            <person name="Liu G."/>
            <person name="Zhang L."/>
            <person name="Wei X."/>
            <person name="Zou G."/>
            <person name="Qin Y."/>
            <person name="Ma L."/>
            <person name="Li J."/>
            <person name="Zheng H."/>
            <person name="Wang S."/>
            <person name="Wang C."/>
            <person name="Xun L."/>
            <person name="Zhao G.-P."/>
            <person name="Zhou Z."/>
            <person name="Qu Y."/>
        </authorList>
    </citation>
    <scope>NUCLEOTIDE SEQUENCE [LARGE SCALE GENOMIC DNA]</scope>
    <source>
        <strain evidence="2">114-2 / CGMCC 5302</strain>
    </source>
</reference>
<sequence>MESFNLHGNNLRPKHDPWTLLIQPKEGIIKNGGGRKKKKFKTKEMLKQEPRLHPRGKSVTLSDENFQGFVRFPTDEMDPIKAWGLRHLFPVRRNDAKPEENFVLSLGFESIRTGTGTWVQFSFTAARLPYVYSIAMAGRICLQWVGGTVQTISETDHVGCPPVWRMISLKCTSDAFIAPPLESLEKQPSAPAVRQQTARSRISMQTWGGQAGQETCICPMPRSVRPRCTSGGGLRAIVHDKR</sequence>
<gene>
    <name evidence="1" type="ORF">PDE_08231</name>
</gene>
<dbReference type="EMBL" id="KB644415">
    <property type="protein sequence ID" value="EPS33269.1"/>
    <property type="molecule type" value="Genomic_DNA"/>
</dbReference>
<proteinExistence type="predicted"/>
<accession>S7ZS83</accession>
<evidence type="ECO:0000313" key="1">
    <source>
        <dbReference type="EMBL" id="EPS33269.1"/>
    </source>
</evidence>
<protein>
    <submittedName>
        <fullName evidence="1">Uncharacterized protein</fullName>
    </submittedName>
</protein>